<dbReference type="NCBIfam" id="TIGR01509">
    <property type="entry name" value="HAD-SF-IA-v3"/>
    <property type="match status" value="1"/>
</dbReference>
<dbReference type="PANTHER" id="PTHR43611">
    <property type="entry name" value="ALPHA-D-GLUCOSE 1-PHOSPHATE PHOSPHATASE"/>
    <property type="match status" value="1"/>
</dbReference>
<comment type="caution">
    <text evidence="1">The sequence shown here is derived from an EMBL/GenBank/DDBJ whole genome shotgun (WGS) entry which is preliminary data.</text>
</comment>
<dbReference type="InterPro" id="IPR023214">
    <property type="entry name" value="HAD_sf"/>
</dbReference>
<gene>
    <name evidence="1" type="ORF">WMW71_11475</name>
</gene>
<dbReference type="Gene3D" id="1.10.150.240">
    <property type="entry name" value="Putative phosphatase, domain 2"/>
    <property type="match status" value="1"/>
</dbReference>
<dbReference type="InterPro" id="IPR036412">
    <property type="entry name" value="HAD-like_sf"/>
</dbReference>
<dbReference type="InterPro" id="IPR023198">
    <property type="entry name" value="PGP-like_dom2"/>
</dbReference>
<dbReference type="RefSeq" id="WP_187659854.1">
    <property type="nucleotide sequence ID" value="NZ_JACTAB010000002.1"/>
</dbReference>
<dbReference type="EMBL" id="JBBPCB010000007">
    <property type="protein sequence ID" value="MEK8180960.1"/>
    <property type="molecule type" value="Genomic_DNA"/>
</dbReference>
<evidence type="ECO:0000313" key="2">
    <source>
        <dbReference type="Proteomes" id="UP001491349"/>
    </source>
</evidence>
<dbReference type="InterPro" id="IPR006439">
    <property type="entry name" value="HAD-SF_hydro_IA"/>
</dbReference>
<dbReference type="SFLD" id="SFLDG01129">
    <property type="entry name" value="C1.5:_HAD__Beta-PGM__Phosphata"/>
    <property type="match status" value="1"/>
</dbReference>
<name>A0ABU9E2X0_9FLAO</name>
<dbReference type="Proteomes" id="UP001491349">
    <property type="component" value="Unassembled WGS sequence"/>
</dbReference>
<evidence type="ECO:0000313" key="1">
    <source>
        <dbReference type="EMBL" id="MEK8180960.1"/>
    </source>
</evidence>
<accession>A0ABU9E2X0</accession>
<protein>
    <submittedName>
        <fullName evidence="1">HAD family phosphatase</fullName>
    </submittedName>
</protein>
<dbReference type="SFLD" id="SFLDS00003">
    <property type="entry name" value="Haloacid_Dehalogenase"/>
    <property type="match status" value="1"/>
</dbReference>
<dbReference type="Pfam" id="PF00702">
    <property type="entry name" value="Hydrolase"/>
    <property type="match status" value="1"/>
</dbReference>
<dbReference type="SUPFAM" id="SSF56784">
    <property type="entry name" value="HAD-like"/>
    <property type="match status" value="1"/>
</dbReference>
<dbReference type="PANTHER" id="PTHR43611:SF3">
    <property type="entry name" value="FLAVIN MONONUCLEOTIDE HYDROLASE 1, CHLOROPLATIC"/>
    <property type="match status" value="1"/>
</dbReference>
<dbReference type="CDD" id="cd02603">
    <property type="entry name" value="HAD_sEH-N_like"/>
    <property type="match status" value="1"/>
</dbReference>
<proteinExistence type="predicted"/>
<reference evidence="1 2" key="1">
    <citation type="submission" date="2024-04" db="EMBL/GenBank/DDBJ databases">
        <title>draft genome sequnece of Flavobacterium buctense JCM 30750.</title>
        <authorList>
            <person name="Kim D.-U."/>
        </authorList>
    </citation>
    <scope>NUCLEOTIDE SEQUENCE [LARGE SCALE GENOMIC DNA]</scope>
    <source>
        <strain evidence="1 2">JCM 30750</strain>
    </source>
</reference>
<sequence length="203" mass="23941">MINTIIFDFGDVFINLEKEKSIEEFKKLGLDGPNDELLTQNDLFEKGQITDVQFVESFHKFIPNASIEEITKAWNSVIGDFPLYRLEFLQLLSNKYRLFLLTNTDSIHINRFEHKVGMSFYSDFYRCFEKVYYSYEMGMRKPQPEIFTTIMNKHDLSPKRTLFVDDKKENTDVAESLGLHVWNLKVGQEDVVNLFDQKHLPFS</sequence>
<keyword evidence="2" id="KW-1185">Reference proteome</keyword>
<dbReference type="Gene3D" id="3.40.50.1000">
    <property type="entry name" value="HAD superfamily/HAD-like"/>
    <property type="match status" value="1"/>
</dbReference>
<organism evidence="1 2">
    <name type="scientific">Flavobacterium buctense</name>
    <dbReference type="NCBI Taxonomy" id="1648146"/>
    <lineage>
        <taxon>Bacteria</taxon>
        <taxon>Pseudomonadati</taxon>
        <taxon>Bacteroidota</taxon>
        <taxon>Flavobacteriia</taxon>
        <taxon>Flavobacteriales</taxon>
        <taxon>Flavobacteriaceae</taxon>
        <taxon>Flavobacterium</taxon>
    </lineage>
</organism>